<evidence type="ECO:0000313" key="4">
    <source>
        <dbReference type="EMBL" id="HIS66735.1"/>
    </source>
</evidence>
<comment type="cofactor">
    <cofactor evidence="2">
        <name>a divalent metal cation</name>
        <dbReference type="ChEBI" id="CHEBI:60240"/>
    </cofactor>
</comment>
<gene>
    <name evidence="4" type="ORF">IAC18_04135</name>
</gene>
<dbReference type="GO" id="GO:0046872">
    <property type="term" value="F:metal ion binding"/>
    <property type="evidence" value="ECO:0007669"/>
    <property type="project" value="UniProtKB-KW"/>
</dbReference>
<evidence type="ECO:0000313" key="5">
    <source>
        <dbReference type="Proteomes" id="UP000824001"/>
    </source>
</evidence>
<proteinExistence type="inferred from homology"/>
<evidence type="ECO:0000256" key="1">
    <source>
        <dbReference type="ARBA" id="ARBA00008950"/>
    </source>
</evidence>
<organism evidence="4 5">
    <name type="scientific">Candidatus Scatomorpha merdipullorum</name>
    <dbReference type="NCBI Taxonomy" id="2840927"/>
    <lineage>
        <taxon>Bacteria</taxon>
        <taxon>Bacillati</taxon>
        <taxon>Bacillota</taxon>
        <taxon>Clostridia</taxon>
        <taxon>Eubacteriales</taxon>
        <taxon>Candidatus Scatomorpha</taxon>
    </lineage>
</organism>
<dbReference type="SUPFAM" id="SSF56300">
    <property type="entry name" value="Metallo-dependent phosphatases"/>
    <property type="match status" value="1"/>
</dbReference>
<keyword evidence="2" id="KW-0479">Metal-binding</keyword>
<accession>A0A9D1FDD1</accession>
<reference evidence="4" key="2">
    <citation type="journal article" date="2021" name="PeerJ">
        <title>Extensive microbial diversity within the chicken gut microbiome revealed by metagenomics and culture.</title>
        <authorList>
            <person name="Gilroy R."/>
            <person name="Ravi A."/>
            <person name="Getino M."/>
            <person name="Pursley I."/>
            <person name="Horton D.L."/>
            <person name="Alikhan N.F."/>
            <person name="Baker D."/>
            <person name="Gharbi K."/>
            <person name="Hall N."/>
            <person name="Watson M."/>
            <person name="Adriaenssens E.M."/>
            <person name="Foster-Nyarko E."/>
            <person name="Jarju S."/>
            <person name="Secka A."/>
            <person name="Antonio M."/>
            <person name="Oren A."/>
            <person name="Chaudhuri R.R."/>
            <person name="La Ragione R."/>
            <person name="Hildebrand F."/>
            <person name="Pallen M.J."/>
        </authorList>
    </citation>
    <scope>NUCLEOTIDE SEQUENCE</scope>
    <source>
        <strain evidence="4">ChiHjej10B9-9673</strain>
    </source>
</reference>
<protein>
    <recommendedName>
        <fullName evidence="2">Phosphoesterase</fullName>
        <ecNumber evidence="2">3.1.4.-</ecNumber>
    </recommendedName>
</protein>
<reference evidence="4" key="1">
    <citation type="submission" date="2020-10" db="EMBL/GenBank/DDBJ databases">
        <authorList>
            <person name="Gilroy R."/>
        </authorList>
    </citation>
    <scope>NUCLEOTIDE SEQUENCE</scope>
    <source>
        <strain evidence="4">ChiHjej10B9-9673</strain>
    </source>
</reference>
<sequence>MRLVVFSDTHGRVQLLPQCVRRTSPDILVHLGDHFRDADILSREFPEIPLYVLPGNCDFMSRAEPDTLEFFAGQVKVFATHGHRYGVKSTMDSLLNSAHFSGAQLVLYGHTHIARIDYVSGMTVVNPGSSGLGGEPSFAQIDIREDKIAAKILPVSPKDPYM</sequence>
<dbReference type="Gene3D" id="3.60.21.10">
    <property type="match status" value="1"/>
</dbReference>
<dbReference type="Proteomes" id="UP000824001">
    <property type="component" value="Unassembled WGS sequence"/>
</dbReference>
<dbReference type="InterPro" id="IPR024654">
    <property type="entry name" value="Calcineurin-like_PHP_lpxH"/>
</dbReference>
<comment type="caution">
    <text evidence="4">The sequence shown here is derived from an EMBL/GenBank/DDBJ whole genome shotgun (WGS) entry which is preliminary data.</text>
</comment>
<dbReference type="EC" id="3.1.4.-" evidence="2"/>
<dbReference type="AlphaFoldDB" id="A0A9D1FDD1"/>
<dbReference type="NCBIfam" id="TIGR00040">
    <property type="entry name" value="yfcE"/>
    <property type="match status" value="1"/>
</dbReference>
<evidence type="ECO:0000256" key="2">
    <source>
        <dbReference type="RuleBase" id="RU362039"/>
    </source>
</evidence>
<dbReference type="GO" id="GO:0016787">
    <property type="term" value="F:hydrolase activity"/>
    <property type="evidence" value="ECO:0007669"/>
    <property type="project" value="UniProtKB-UniRule"/>
</dbReference>
<dbReference type="EMBL" id="DVJK01000113">
    <property type="protein sequence ID" value="HIS66735.1"/>
    <property type="molecule type" value="Genomic_DNA"/>
</dbReference>
<dbReference type="InterPro" id="IPR029052">
    <property type="entry name" value="Metallo-depent_PP-like"/>
</dbReference>
<dbReference type="Pfam" id="PF12850">
    <property type="entry name" value="Metallophos_2"/>
    <property type="match status" value="1"/>
</dbReference>
<dbReference type="PANTHER" id="PTHR11124">
    <property type="entry name" value="VACUOLAR SORTING PROTEIN VPS29"/>
    <property type="match status" value="1"/>
</dbReference>
<feature type="domain" description="Calcineurin-like phosphoesterase" evidence="3">
    <location>
        <begin position="1"/>
        <end position="145"/>
    </location>
</feature>
<dbReference type="InterPro" id="IPR000979">
    <property type="entry name" value="Phosphodiesterase_MJ0936/Vps29"/>
</dbReference>
<comment type="similarity">
    <text evidence="1 2">Belongs to the metallophosphoesterase superfamily. YfcE family.</text>
</comment>
<name>A0A9D1FDD1_9FIRM</name>
<evidence type="ECO:0000259" key="3">
    <source>
        <dbReference type="Pfam" id="PF12850"/>
    </source>
</evidence>